<proteinExistence type="predicted"/>
<name>A0A7S4CT30_9EUGL</name>
<organism evidence="2">
    <name type="scientific">Eutreptiella gymnastica</name>
    <dbReference type="NCBI Taxonomy" id="73025"/>
    <lineage>
        <taxon>Eukaryota</taxon>
        <taxon>Discoba</taxon>
        <taxon>Euglenozoa</taxon>
        <taxon>Euglenida</taxon>
        <taxon>Spirocuta</taxon>
        <taxon>Euglenophyceae</taxon>
        <taxon>Eutreptiales</taxon>
        <taxon>Eutreptiaceae</taxon>
        <taxon>Eutreptiella</taxon>
    </lineage>
</organism>
<feature type="region of interest" description="Disordered" evidence="1">
    <location>
        <begin position="80"/>
        <end position="143"/>
    </location>
</feature>
<evidence type="ECO:0000313" key="2">
    <source>
        <dbReference type="EMBL" id="CAE0805643.1"/>
    </source>
</evidence>
<sequence length="143" mass="14435">MTSCSYKTATRPLYAIERALLKGSIRYGAAALMGGVTVSQTRQEARRALVLGVGGDECDDCGTTGTAASHQCIISSARAPGRALSGHASSPAAHTQPLPLTSHAPRATPLAPTRTQPSTSGAPCPAVQVSQHQNASCNAGGGP</sequence>
<evidence type="ECO:0000256" key="1">
    <source>
        <dbReference type="SAM" id="MobiDB-lite"/>
    </source>
</evidence>
<dbReference type="EMBL" id="HBJA01047583">
    <property type="protein sequence ID" value="CAE0805643.1"/>
    <property type="molecule type" value="Transcribed_RNA"/>
</dbReference>
<accession>A0A7S4CT30</accession>
<gene>
    <name evidence="2" type="ORF">EGYM00163_LOCUS16769</name>
</gene>
<dbReference type="AlphaFoldDB" id="A0A7S4CT30"/>
<feature type="compositionally biased region" description="Polar residues" evidence="1">
    <location>
        <begin position="128"/>
        <end position="137"/>
    </location>
</feature>
<reference evidence="2" key="1">
    <citation type="submission" date="2021-01" db="EMBL/GenBank/DDBJ databases">
        <authorList>
            <person name="Corre E."/>
            <person name="Pelletier E."/>
            <person name="Niang G."/>
            <person name="Scheremetjew M."/>
            <person name="Finn R."/>
            <person name="Kale V."/>
            <person name="Holt S."/>
            <person name="Cochrane G."/>
            <person name="Meng A."/>
            <person name="Brown T."/>
            <person name="Cohen L."/>
        </authorList>
    </citation>
    <scope>NUCLEOTIDE SEQUENCE</scope>
    <source>
        <strain evidence="2">CCMP1594</strain>
    </source>
</reference>
<protein>
    <submittedName>
        <fullName evidence="2">Uncharacterized protein</fullName>
    </submittedName>
</protein>